<proteinExistence type="predicted"/>
<evidence type="ECO:0000313" key="2">
    <source>
        <dbReference type="EMBL" id="OGG74169.1"/>
    </source>
</evidence>
<protein>
    <submittedName>
        <fullName evidence="2">Uncharacterized protein</fullName>
    </submittedName>
</protein>
<dbReference type="EMBL" id="MFMA01000003">
    <property type="protein sequence ID" value="OGG74169.1"/>
    <property type="molecule type" value="Genomic_DNA"/>
</dbReference>
<keyword evidence="1" id="KW-0812">Transmembrane</keyword>
<dbReference type="Proteomes" id="UP000178427">
    <property type="component" value="Unassembled WGS sequence"/>
</dbReference>
<accession>A0A1F6EKL1</accession>
<feature type="transmembrane region" description="Helical" evidence="1">
    <location>
        <begin position="20"/>
        <end position="39"/>
    </location>
</feature>
<reference evidence="2 3" key="1">
    <citation type="journal article" date="2016" name="Nat. Commun.">
        <title>Thousands of microbial genomes shed light on interconnected biogeochemical processes in an aquifer system.</title>
        <authorList>
            <person name="Anantharaman K."/>
            <person name="Brown C.T."/>
            <person name="Hug L.A."/>
            <person name="Sharon I."/>
            <person name="Castelle C.J."/>
            <person name="Probst A.J."/>
            <person name="Thomas B.C."/>
            <person name="Singh A."/>
            <person name="Wilkins M.J."/>
            <person name="Karaoz U."/>
            <person name="Brodie E.L."/>
            <person name="Williams K.H."/>
            <person name="Hubbard S.S."/>
            <person name="Banfield J.F."/>
        </authorList>
    </citation>
    <scope>NUCLEOTIDE SEQUENCE [LARGE SCALE GENOMIC DNA]</scope>
</reference>
<keyword evidence="1" id="KW-1133">Transmembrane helix</keyword>
<evidence type="ECO:0000256" key="1">
    <source>
        <dbReference type="SAM" id="Phobius"/>
    </source>
</evidence>
<name>A0A1F6EKL1_9BACT</name>
<sequence>MAILNNKTPPTFGDRVARIVLIPVVSILLVLLIVGIATYDSNVSPLSEPIKQFENINPNRMQSSVRAMADFMVKDDNLTGLRIWAQSLNVSSPEFSSATTLHEEIRRASDDFAIYRDSKELTRLIETLSNTDKMFIDTLGESMH</sequence>
<organism evidence="2 3">
    <name type="scientific">Candidatus Kaiserbacteria bacterium RIFCSPLOWO2_01_FULL_54_20</name>
    <dbReference type="NCBI Taxonomy" id="1798513"/>
    <lineage>
        <taxon>Bacteria</taxon>
        <taxon>Candidatus Kaiseribacteriota</taxon>
    </lineage>
</organism>
<gene>
    <name evidence="2" type="ORF">A3A40_00350</name>
</gene>
<keyword evidence="1" id="KW-0472">Membrane</keyword>
<evidence type="ECO:0000313" key="3">
    <source>
        <dbReference type="Proteomes" id="UP000178427"/>
    </source>
</evidence>
<dbReference type="AlphaFoldDB" id="A0A1F6EKL1"/>
<comment type="caution">
    <text evidence="2">The sequence shown here is derived from an EMBL/GenBank/DDBJ whole genome shotgun (WGS) entry which is preliminary data.</text>
</comment>